<dbReference type="Proteomes" id="UP000286715">
    <property type="component" value="Unassembled WGS sequence"/>
</dbReference>
<keyword evidence="1" id="KW-1133">Transmembrane helix</keyword>
<sequence length="50" mass="5565">MAAVIGLLTYAGVKLDKRIENPYSLFTILGALLGIAISFYFVFKELKNLK</sequence>
<gene>
    <name evidence="2" type="ORF">JCM31826_11760</name>
</gene>
<feature type="transmembrane region" description="Helical" evidence="1">
    <location>
        <begin position="23"/>
        <end position="43"/>
    </location>
</feature>
<keyword evidence="3" id="KW-1185">Reference proteome</keyword>
<dbReference type="EMBL" id="BHZE01000009">
    <property type="protein sequence ID" value="GCD77694.1"/>
    <property type="molecule type" value="Genomic_DNA"/>
</dbReference>
<proteinExistence type="predicted"/>
<evidence type="ECO:0000313" key="2">
    <source>
        <dbReference type="EMBL" id="GCD77694.1"/>
    </source>
</evidence>
<accession>A0A401XL24</accession>
<protein>
    <recommendedName>
        <fullName evidence="4">AtpZ/AtpI family protein</fullName>
    </recommendedName>
</protein>
<keyword evidence="1" id="KW-0812">Transmembrane</keyword>
<dbReference type="OrthoDB" id="9798708at2"/>
<dbReference type="Pfam" id="PF09527">
    <property type="entry name" value="ATPase_gene1"/>
    <property type="match status" value="1"/>
</dbReference>
<evidence type="ECO:0000256" key="1">
    <source>
        <dbReference type="SAM" id="Phobius"/>
    </source>
</evidence>
<evidence type="ECO:0000313" key="3">
    <source>
        <dbReference type="Proteomes" id="UP000286715"/>
    </source>
</evidence>
<comment type="caution">
    <text evidence="2">The sequence shown here is derived from an EMBL/GenBank/DDBJ whole genome shotgun (WGS) entry which is preliminary data.</text>
</comment>
<evidence type="ECO:0008006" key="4">
    <source>
        <dbReference type="Google" id="ProtNLM"/>
    </source>
</evidence>
<name>A0A401XL24_9FLAO</name>
<dbReference type="InterPro" id="IPR032820">
    <property type="entry name" value="ATPase_put"/>
</dbReference>
<dbReference type="AlphaFoldDB" id="A0A401XL24"/>
<keyword evidence="1" id="KW-0472">Membrane</keyword>
<reference evidence="2 3" key="1">
    <citation type="submission" date="2018-11" db="EMBL/GenBank/DDBJ databases">
        <title>Schleiferia aggregans sp. nov., a moderately thermophilic heterotrophic bacterium isolated from microbial mats at a terrestrial hot spring.</title>
        <authorList>
            <person name="Iino T."/>
            <person name="Ohkuma M."/>
            <person name="Haruta S."/>
        </authorList>
    </citation>
    <scope>NUCLEOTIDE SEQUENCE [LARGE SCALE GENOMIC DNA]</scope>
    <source>
        <strain evidence="2 3">LA</strain>
    </source>
</reference>
<organism evidence="2 3">
    <name type="scientific">Thermaurantimonas aggregans</name>
    <dbReference type="NCBI Taxonomy" id="2173829"/>
    <lineage>
        <taxon>Bacteria</taxon>
        <taxon>Pseudomonadati</taxon>
        <taxon>Bacteroidota</taxon>
        <taxon>Flavobacteriia</taxon>
        <taxon>Flavobacteriales</taxon>
        <taxon>Schleiferiaceae</taxon>
        <taxon>Thermaurantimonas</taxon>
    </lineage>
</organism>